<dbReference type="Pfam" id="PF00534">
    <property type="entry name" value="Glycos_transf_1"/>
    <property type="match status" value="1"/>
</dbReference>
<reference evidence="5" key="1">
    <citation type="submission" date="2018-05" db="EMBL/GenBank/DDBJ databases">
        <authorList>
            <person name="Lanie J.A."/>
            <person name="Ng W.-L."/>
            <person name="Kazmierczak K.M."/>
            <person name="Andrzejewski T.M."/>
            <person name="Davidsen T.M."/>
            <person name="Wayne K.J."/>
            <person name="Tettelin H."/>
            <person name="Glass J.I."/>
            <person name="Rusch D."/>
            <person name="Podicherti R."/>
            <person name="Tsui H.-C.T."/>
            <person name="Winkler M.E."/>
        </authorList>
    </citation>
    <scope>NUCLEOTIDE SEQUENCE</scope>
</reference>
<dbReference type="GO" id="GO:0016757">
    <property type="term" value="F:glycosyltransferase activity"/>
    <property type="evidence" value="ECO:0007669"/>
    <property type="project" value="UniProtKB-KW"/>
</dbReference>
<keyword evidence="2" id="KW-0808">Transferase</keyword>
<dbReference type="SUPFAM" id="SSF53448">
    <property type="entry name" value="Nucleotide-diphospho-sugar transferases"/>
    <property type="match status" value="1"/>
</dbReference>
<evidence type="ECO:0008006" key="6">
    <source>
        <dbReference type="Google" id="ProtNLM"/>
    </source>
</evidence>
<name>A0A381N1B8_9ZZZZ</name>
<dbReference type="AlphaFoldDB" id="A0A381N1B8"/>
<proteinExistence type="predicted"/>
<protein>
    <recommendedName>
        <fullName evidence="6">Glycosyltransferase 2-like domain-containing protein</fullName>
    </recommendedName>
</protein>
<dbReference type="InterPro" id="IPR029044">
    <property type="entry name" value="Nucleotide-diphossugar_trans"/>
</dbReference>
<organism evidence="5">
    <name type="scientific">marine metagenome</name>
    <dbReference type="NCBI Taxonomy" id="408172"/>
    <lineage>
        <taxon>unclassified sequences</taxon>
        <taxon>metagenomes</taxon>
        <taxon>ecological metagenomes</taxon>
    </lineage>
</organism>
<evidence type="ECO:0000259" key="4">
    <source>
        <dbReference type="Pfam" id="PF00535"/>
    </source>
</evidence>
<dbReference type="CDD" id="cd00761">
    <property type="entry name" value="Glyco_tranf_GTA_type"/>
    <property type="match status" value="1"/>
</dbReference>
<dbReference type="InterPro" id="IPR001173">
    <property type="entry name" value="Glyco_trans_2-like"/>
</dbReference>
<dbReference type="CDD" id="cd03801">
    <property type="entry name" value="GT4_PimA-like"/>
    <property type="match status" value="1"/>
</dbReference>
<evidence type="ECO:0000259" key="3">
    <source>
        <dbReference type="Pfam" id="PF00534"/>
    </source>
</evidence>
<feature type="domain" description="Glycosyltransferase 2-like" evidence="4">
    <location>
        <begin position="8"/>
        <end position="120"/>
    </location>
</feature>
<sequence>MKVLSIILTSSKYKLLLRCIDSVINQYPVNFEYDVVINVNTKNEEYFKKVSEEIPNLYKNYNLIIIRTESNGYPGKGHNSCLNIFKTNKQYDYLLMIDGDDMYYPCAFQRFEKFLNKYPNMDLLHMMLNDRVHFSNEECYNFKNLALNYKLISAFEDCKNWWHSHTMNSPFIGLLGNNKTPSRIILCSRKIFETTIPIEYSEDMKLYDDYIAFLSFYEAQLRNELNTYSCADTYIYLYNSLNDESASYKFKDKKYEQEVWEREIPKYTYVLKDNWNIKNLPYAIINLPKNYTTYNKLSFCEQNVINHELQENITRYEKLNKLDYTKKEDLEKAEFILLYLIKSGLDTEENIKRIIQIYFELKRHNSGFLYIFRLERIAPTQSTYEYIFYLFYQYKLYCRCIKYYNILKRYGDINKDIQEKIDNMEKIPQKTFYYFKKAEINFKLDPKKEMLVYYTGFSGPYNGFNYGEKEVYGSEIAAIKICENLTKKYNCIILCETESNIIHKGVLYIHYNTWEVVRSYYKIDHLIISRFISCILDINLLDIENIYYILHDARIHNQYYNKYLPLFGIPLFYNYYKRFKNIIFVSEWQKNNLKKIFEIINENLYSDNFKVLGNGINTLNNINHDFDNKNKYKFVYCSNPDRGLILLCEIIKRLHNIYKEVTLDIYFWNIEDPNIQKYIDNYDYINFHGKVSNEKINEELAKTSIWIYPNQYSHETFCIACLEAMNNKNAVITRDFSALPELVKDIGILIPQELEDEKLIKFCVKKTIELYNDEEKLFKMQDNLYYKSLTYDWSSIGDKLINIIENQ</sequence>
<evidence type="ECO:0000256" key="2">
    <source>
        <dbReference type="ARBA" id="ARBA00022679"/>
    </source>
</evidence>
<evidence type="ECO:0000256" key="1">
    <source>
        <dbReference type="ARBA" id="ARBA00022676"/>
    </source>
</evidence>
<accession>A0A381N1B8</accession>
<feature type="domain" description="Glycosyl transferase family 1" evidence="3">
    <location>
        <begin position="674"/>
        <end position="780"/>
    </location>
</feature>
<dbReference type="Pfam" id="PF00535">
    <property type="entry name" value="Glycos_transf_2"/>
    <property type="match status" value="1"/>
</dbReference>
<dbReference type="Gene3D" id="3.40.50.2000">
    <property type="entry name" value="Glycogen Phosphorylase B"/>
    <property type="match status" value="2"/>
</dbReference>
<dbReference type="PANTHER" id="PTHR12526:SF629">
    <property type="entry name" value="TEICHURONIC ACID BIOSYNTHESIS GLYCOSYLTRANSFERASE TUAH-RELATED"/>
    <property type="match status" value="1"/>
</dbReference>
<evidence type="ECO:0000313" key="5">
    <source>
        <dbReference type="EMBL" id="SUZ48356.1"/>
    </source>
</evidence>
<dbReference type="EMBL" id="UINC01000064">
    <property type="protein sequence ID" value="SUZ48356.1"/>
    <property type="molecule type" value="Genomic_DNA"/>
</dbReference>
<dbReference type="Gene3D" id="3.90.550.10">
    <property type="entry name" value="Spore Coat Polysaccharide Biosynthesis Protein SpsA, Chain A"/>
    <property type="match status" value="1"/>
</dbReference>
<dbReference type="SUPFAM" id="SSF53756">
    <property type="entry name" value="UDP-Glycosyltransferase/glycogen phosphorylase"/>
    <property type="match status" value="1"/>
</dbReference>
<gene>
    <name evidence="5" type="ORF">METZ01_LOCUS1210</name>
</gene>
<dbReference type="PANTHER" id="PTHR12526">
    <property type="entry name" value="GLYCOSYLTRANSFERASE"/>
    <property type="match status" value="1"/>
</dbReference>
<keyword evidence="1" id="KW-0328">Glycosyltransferase</keyword>
<dbReference type="InterPro" id="IPR001296">
    <property type="entry name" value="Glyco_trans_1"/>
</dbReference>